<dbReference type="RefSeq" id="WP_021330770.1">
    <property type="nucleotide sequence ID" value="NZ_AUZJ01000043.1"/>
</dbReference>
<dbReference type="Gene3D" id="1.10.486.10">
    <property type="entry name" value="PCRA, domain 4"/>
    <property type="match status" value="1"/>
</dbReference>
<dbReference type="Proteomes" id="UP000016412">
    <property type="component" value="Unassembled WGS sequence"/>
</dbReference>
<keyword evidence="2 14" id="KW-0547">Nucleotide-binding</keyword>
<gene>
    <name evidence="18" type="ORF">HMPREF0860_1558</name>
    <name evidence="17" type="ORF">HMPREF1325_2463</name>
</gene>
<dbReference type="OrthoDB" id="9810135at2"/>
<dbReference type="Pfam" id="PF00580">
    <property type="entry name" value="UvrD-helicase"/>
    <property type="match status" value="1"/>
</dbReference>
<dbReference type="Gene3D" id="3.40.50.300">
    <property type="entry name" value="P-loop containing nucleotide triphosphate hydrolases"/>
    <property type="match status" value="4"/>
</dbReference>
<dbReference type="GO" id="GO:0005524">
    <property type="term" value="F:ATP binding"/>
    <property type="evidence" value="ECO:0007669"/>
    <property type="project" value="UniProtKB-UniRule"/>
</dbReference>
<keyword evidence="20" id="KW-1185">Reference proteome</keyword>
<dbReference type="SUPFAM" id="SSF52980">
    <property type="entry name" value="Restriction endonuclease-like"/>
    <property type="match status" value="1"/>
</dbReference>
<reference evidence="19 20" key="1">
    <citation type="submission" date="2013-08" db="EMBL/GenBank/DDBJ databases">
        <authorList>
            <person name="Durkin A.S."/>
            <person name="Haft D.R."/>
            <person name="McCorrison J."/>
            <person name="Torralba M."/>
            <person name="Gillis M."/>
            <person name="Haft D.H."/>
            <person name="Methe B."/>
            <person name="Sutton G."/>
            <person name="Nelson K.E."/>
        </authorList>
    </citation>
    <scope>NUCLEOTIDE SEQUENCE [LARGE SCALE GENOMIC DNA]</scope>
    <source>
        <strain evidence="18 20">ATCC 35536</strain>
        <strain evidence="17 19">VPI DR56BR1116</strain>
    </source>
</reference>
<dbReference type="Pfam" id="PF12705">
    <property type="entry name" value="PDDEXK_1"/>
    <property type="match status" value="1"/>
</dbReference>
<dbReference type="Pfam" id="PF13361">
    <property type="entry name" value="UvrD_C"/>
    <property type="match status" value="2"/>
</dbReference>
<evidence type="ECO:0000256" key="2">
    <source>
        <dbReference type="ARBA" id="ARBA00022741"/>
    </source>
</evidence>
<dbReference type="EMBL" id="AVQI01000053">
    <property type="protein sequence ID" value="ERK01716.1"/>
    <property type="molecule type" value="Genomic_DNA"/>
</dbReference>
<keyword evidence="10" id="KW-0413">Isomerase</keyword>
<keyword evidence="8" id="KW-0238">DNA-binding</keyword>
<dbReference type="Proteomes" id="UP000016646">
    <property type="component" value="Unassembled WGS sequence"/>
</dbReference>
<evidence type="ECO:0000256" key="8">
    <source>
        <dbReference type="ARBA" id="ARBA00023125"/>
    </source>
</evidence>
<evidence type="ECO:0000313" key="19">
    <source>
        <dbReference type="Proteomes" id="UP000016412"/>
    </source>
</evidence>
<keyword evidence="7 14" id="KW-0067">ATP-binding</keyword>
<comment type="caution">
    <text evidence="17">The sequence shown here is derived from an EMBL/GenBank/DDBJ whole genome shotgun (WGS) entry which is preliminary data.</text>
</comment>
<evidence type="ECO:0000259" key="16">
    <source>
        <dbReference type="PROSITE" id="PS51217"/>
    </source>
</evidence>
<dbReference type="eggNOG" id="COG1074">
    <property type="taxonomic scope" value="Bacteria"/>
</dbReference>
<evidence type="ECO:0000256" key="14">
    <source>
        <dbReference type="PROSITE-ProRule" id="PRU00560"/>
    </source>
</evidence>
<dbReference type="STRING" id="1125725.HMPREF1325_2463"/>
<keyword evidence="5 14" id="KW-0347">Helicase</keyword>
<feature type="binding site" evidence="14">
    <location>
        <begin position="33"/>
        <end position="40"/>
    </location>
    <ligand>
        <name>ATP</name>
        <dbReference type="ChEBI" id="CHEBI:30616"/>
    </ligand>
</feature>
<evidence type="ECO:0000259" key="15">
    <source>
        <dbReference type="PROSITE" id="PS51198"/>
    </source>
</evidence>
<evidence type="ECO:0000256" key="3">
    <source>
        <dbReference type="ARBA" id="ARBA00022763"/>
    </source>
</evidence>
<dbReference type="SUPFAM" id="SSF52540">
    <property type="entry name" value="P-loop containing nucleoside triphosphate hydrolases"/>
    <property type="match status" value="1"/>
</dbReference>
<feature type="domain" description="UvrD-like helicase ATP-binding" evidence="15">
    <location>
        <begin position="12"/>
        <end position="490"/>
    </location>
</feature>
<dbReference type="GO" id="GO:0003677">
    <property type="term" value="F:DNA binding"/>
    <property type="evidence" value="ECO:0007669"/>
    <property type="project" value="UniProtKB-KW"/>
</dbReference>
<name>U1F8J5_TRESO</name>
<dbReference type="PROSITE" id="PS51217">
    <property type="entry name" value="UVRD_HELICASE_CTER"/>
    <property type="match status" value="1"/>
</dbReference>
<dbReference type="InterPro" id="IPR014017">
    <property type="entry name" value="DNA_helicase_UvrD-like_C"/>
</dbReference>
<dbReference type="GO" id="GO:0000725">
    <property type="term" value="P:recombinational repair"/>
    <property type="evidence" value="ECO:0007669"/>
    <property type="project" value="TreeGrafter"/>
</dbReference>
<dbReference type="GO" id="GO:0005829">
    <property type="term" value="C:cytosol"/>
    <property type="evidence" value="ECO:0007669"/>
    <property type="project" value="TreeGrafter"/>
</dbReference>
<dbReference type="PANTHER" id="PTHR11070">
    <property type="entry name" value="UVRD / RECB / PCRA DNA HELICASE FAMILY MEMBER"/>
    <property type="match status" value="1"/>
</dbReference>
<dbReference type="PATRIC" id="fig|1125725.3.peg.1634"/>
<dbReference type="InterPro" id="IPR011604">
    <property type="entry name" value="PDDEXK-like_dom_sf"/>
</dbReference>
<protein>
    <recommendedName>
        <fullName evidence="12">DNA 3'-5' helicase</fullName>
        <ecNumber evidence="12">5.6.2.4</ecNumber>
    </recommendedName>
</protein>
<sequence length="1235" mass="139775">MKNDYAYLDLLEHPLDDQQKKVCCSVKNAVVAAGAGSGKTQVLATRFAWLVMEFDDIRAPAVLTLTFTKKAAAEMYARIYKTLVFFSKNERVPERQRKNAARAVSEFADARIQTLDSYCGAVVRQAANRYGIRPDFTTGSTDSERNIKNLALPFVLKNLSRPGIRRFAEAGKVQEFSDSLVAKIIGEYTSLATESGRFTRSLETQKSIISDAWKKIVSDKGDGSLFDIVSNVLSLCAEAKSDASCKWQKNAAAVKLFSFIETQPLPDFASTVFLPDDVETSEALYEKLFPAANWVKVLSAFKPSNAASSLKAIKACTENLVRYADELTSLAVYVKEFPYIKDMCSLFDELLELVNRQKRTSGTLTFKDVSDMALKILIEQKDIRNQEKAAFSKIMIDEFQDNNGRNRDLLFLLAERLDEYTEVASDDPAAIRKALVPNIAGDTLFFVGDEKQSIYKFRGADVSVFNELKRDLACGEDEAELRMVYNYRSFPELLTSFNQIFGGFYKSGDDYAHKDGTPSLFSQTQGASYEALYTENTVARYVDKRTHERGAPIALDKSNIRSHFALLPYNQKDYALEKESGLVPDVQEQLAYYIAEKIVKMHEAGEPYASFAVLDRSRTKRNYLKRRLEQFRIPYVLDRQIDLFADAPANDIYAFLRLCVYPSDMNAFAAFLCSPFAGLTENDVKIILANASDYRNKDFVFAPFSDDEKVAAVFAEGSIERERYIRAADFFKTHKERVLAEPLTKTLNTLWYDMGYRYETMLNRAVSLFAEQYDLLFEAARQADADGKDAAYFVDMLASQKEADKGFTFGDGDTGIGDISYPIEKGDAVQIMTVHKSKGLQFDHVFVLGAFDNVKNDSEEKYFFSEEAGVSLKPAEGERNYFFIKQRDENLAKDIAEFRRLIYVAATRAIKDYYFVGTYSYDKDHKHRVSDTSVFDPVIAYYYPDFLDSDAAVQYTSGAPFDLERIEKKLKREIYASSRIPESIDILRKRKIRDADAVFSSSEIDFIKMPEVLSKRITPSSLEKLYDEEAGRTTEAGFGEAAGGDLYPEIDELLEKFANENVRFGFDEFGTLVHACLENAMNGFDSAGIKLALEKYMRKLSEAQQDKMSEVCEKICARFAASEYGARALKVREEGAWIKTEYAFKMCIDSYIVTGSIDLVFDNGGGTYTIVDYKTDHEIDPARYYRQQACYRKAVATLRNVPEENVRCVLYYVRHDEFAEIPHGDFSVEDIATGL</sequence>
<evidence type="ECO:0000256" key="1">
    <source>
        <dbReference type="ARBA" id="ARBA00022722"/>
    </source>
</evidence>
<evidence type="ECO:0000313" key="18">
    <source>
        <dbReference type="EMBL" id="ERK01716.1"/>
    </source>
</evidence>
<evidence type="ECO:0000256" key="6">
    <source>
        <dbReference type="ARBA" id="ARBA00022839"/>
    </source>
</evidence>
<evidence type="ECO:0000256" key="4">
    <source>
        <dbReference type="ARBA" id="ARBA00022801"/>
    </source>
</evidence>
<dbReference type="AlphaFoldDB" id="U1F8J5"/>
<dbReference type="PROSITE" id="PS51198">
    <property type="entry name" value="UVRD_HELICASE_ATP_BIND"/>
    <property type="match status" value="1"/>
</dbReference>
<dbReference type="InterPro" id="IPR000212">
    <property type="entry name" value="DNA_helicase_UvrD/REP"/>
</dbReference>
<organism evidence="17 19">
    <name type="scientific">Treponema socranskii subsp. socranskii VPI DR56BR1116 = ATCC 35536</name>
    <dbReference type="NCBI Taxonomy" id="1125725"/>
    <lineage>
        <taxon>Bacteria</taxon>
        <taxon>Pseudomonadati</taxon>
        <taxon>Spirochaetota</taxon>
        <taxon>Spirochaetia</taxon>
        <taxon>Spirochaetales</taxon>
        <taxon>Treponemataceae</taxon>
        <taxon>Treponema</taxon>
    </lineage>
</organism>
<keyword evidence="6" id="KW-0269">Exonuclease</keyword>
<evidence type="ECO:0000256" key="11">
    <source>
        <dbReference type="ARBA" id="ARBA00034617"/>
    </source>
</evidence>
<dbReference type="PANTHER" id="PTHR11070:SF67">
    <property type="entry name" value="DNA 3'-5' HELICASE"/>
    <property type="match status" value="1"/>
</dbReference>
<dbReference type="InterPro" id="IPR027417">
    <property type="entry name" value="P-loop_NTPase"/>
</dbReference>
<proteinExistence type="predicted"/>
<dbReference type="InterPro" id="IPR038726">
    <property type="entry name" value="PDDEXK_AddAB-type"/>
</dbReference>
<dbReference type="GO" id="GO:0043138">
    <property type="term" value="F:3'-5' DNA helicase activity"/>
    <property type="evidence" value="ECO:0007669"/>
    <property type="project" value="UniProtKB-EC"/>
</dbReference>
<keyword evidence="1" id="KW-0540">Nuclease</keyword>
<dbReference type="EC" id="5.6.2.4" evidence="12"/>
<accession>U1F8J5</accession>
<comment type="catalytic activity">
    <reaction evidence="11">
        <text>Couples ATP hydrolysis with the unwinding of duplex DNA by translocating in the 3'-5' direction.</text>
        <dbReference type="EC" id="5.6.2.4"/>
    </reaction>
</comment>
<comment type="catalytic activity">
    <reaction evidence="13">
        <text>ATP + H2O = ADP + phosphate + H(+)</text>
        <dbReference type="Rhea" id="RHEA:13065"/>
        <dbReference type="ChEBI" id="CHEBI:15377"/>
        <dbReference type="ChEBI" id="CHEBI:15378"/>
        <dbReference type="ChEBI" id="CHEBI:30616"/>
        <dbReference type="ChEBI" id="CHEBI:43474"/>
        <dbReference type="ChEBI" id="CHEBI:456216"/>
        <dbReference type="EC" id="5.6.2.4"/>
    </reaction>
</comment>
<evidence type="ECO:0000256" key="10">
    <source>
        <dbReference type="ARBA" id="ARBA00023235"/>
    </source>
</evidence>
<evidence type="ECO:0000256" key="12">
    <source>
        <dbReference type="ARBA" id="ARBA00034808"/>
    </source>
</evidence>
<evidence type="ECO:0000256" key="7">
    <source>
        <dbReference type="ARBA" id="ARBA00022840"/>
    </source>
</evidence>
<dbReference type="InterPro" id="IPR011335">
    <property type="entry name" value="Restrct_endonuc-II-like"/>
</dbReference>
<feature type="domain" description="UvrD-like helicase C-terminal" evidence="16">
    <location>
        <begin position="552"/>
        <end position="839"/>
    </location>
</feature>
<dbReference type="EMBL" id="AUZJ01000043">
    <property type="protein sequence ID" value="ERF60372.1"/>
    <property type="molecule type" value="Genomic_DNA"/>
</dbReference>
<evidence type="ECO:0000256" key="9">
    <source>
        <dbReference type="ARBA" id="ARBA00023204"/>
    </source>
</evidence>
<evidence type="ECO:0000313" key="20">
    <source>
        <dbReference type="Proteomes" id="UP000016646"/>
    </source>
</evidence>
<keyword evidence="9" id="KW-0234">DNA repair</keyword>
<keyword evidence="4 14" id="KW-0378">Hydrolase</keyword>
<evidence type="ECO:0000313" key="17">
    <source>
        <dbReference type="EMBL" id="ERF60372.1"/>
    </source>
</evidence>
<dbReference type="GO" id="GO:0004527">
    <property type="term" value="F:exonuclease activity"/>
    <property type="evidence" value="ECO:0007669"/>
    <property type="project" value="UniProtKB-KW"/>
</dbReference>
<keyword evidence="3" id="KW-0227">DNA damage</keyword>
<dbReference type="InterPro" id="IPR014016">
    <property type="entry name" value="UvrD-like_ATP-bd"/>
</dbReference>
<dbReference type="Gene3D" id="3.90.320.10">
    <property type="match status" value="1"/>
</dbReference>
<evidence type="ECO:0000256" key="5">
    <source>
        <dbReference type="ARBA" id="ARBA00022806"/>
    </source>
</evidence>
<evidence type="ECO:0000256" key="13">
    <source>
        <dbReference type="ARBA" id="ARBA00048988"/>
    </source>
</evidence>